<accession>F4QGZ8</accession>
<dbReference type="HOGENOM" id="CLU_151330_0_0_5"/>
<dbReference type="OrthoDB" id="7210727at2"/>
<organism evidence="2 3">
    <name type="scientific">Asticcacaulis biprosthecium C19</name>
    <dbReference type="NCBI Taxonomy" id="715226"/>
    <lineage>
        <taxon>Bacteria</taxon>
        <taxon>Pseudomonadati</taxon>
        <taxon>Pseudomonadota</taxon>
        <taxon>Alphaproteobacteria</taxon>
        <taxon>Caulobacterales</taxon>
        <taxon>Caulobacteraceae</taxon>
        <taxon>Asticcacaulis</taxon>
    </lineage>
</organism>
<gene>
    <name evidence="2" type="ORF">ABI_21930</name>
</gene>
<reference evidence="3" key="1">
    <citation type="submission" date="2011-03" db="EMBL/GenBank/DDBJ databases">
        <title>Draft genome sequence of Brevundimonas diminuta.</title>
        <authorList>
            <person name="Brown P.J.B."/>
            <person name="Buechlein A."/>
            <person name="Hemmerich C."/>
            <person name="Brun Y.V."/>
        </authorList>
    </citation>
    <scope>NUCLEOTIDE SEQUENCE [LARGE SCALE GENOMIC DNA]</scope>
    <source>
        <strain evidence="3">C19</strain>
    </source>
</reference>
<evidence type="ECO:0000313" key="3">
    <source>
        <dbReference type="Proteomes" id="UP000006512"/>
    </source>
</evidence>
<dbReference type="InterPro" id="IPR053802">
    <property type="entry name" value="DUF6950"/>
</dbReference>
<dbReference type="STRING" id="715226.ABI_21930"/>
<dbReference type="EMBL" id="GL883077">
    <property type="protein sequence ID" value="EGF93751.1"/>
    <property type="molecule type" value="Genomic_DNA"/>
</dbReference>
<protein>
    <recommendedName>
        <fullName evidence="1">DUF6950 domain-containing protein</fullName>
    </recommendedName>
</protein>
<sequence length="111" mass="11557">MAACLVKAMGHKVLLVRFGAYRTVAGALSAIRRGGYASVEAMLDERFARIPAASALPGDILALPSELPFPALAIYVGNGAALHSWQGLFTVSRVLTSEAAWRVPPVGGAHG</sequence>
<feature type="domain" description="DUF6950" evidence="1">
    <location>
        <begin position="1"/>
        <end position="103"/>
    </location>
</feature>
<name>F4QGZ8_9CAUL</name>
<dbReference type="AlphaFoldDB" id="F4QGZ8"/>
<proteinExistence type="predicted"/>
<dbReference type="Proteomes" id="UP000006512">
    <property type="component" value="Unassembled WGS sequence"/>
</dbReference>
<keyword evidence="3" id="KW-1185">Reference proteome</keyword>
<dbReference type="Pfam" id="PF22262">
    <property type="entry name" value="DUF6950"/>
    <property type="match status" value="1"/>
</dbReference>
<evidence type="ECO:0000313" key="2">
    <source>
        <dbReference type="EMBL" id="EGF93751.1"/>
    </source>
</evidence>
<evidence type="ECO:0000259" key="1">
    <source>
        <dbReference type="Pfam" id="PF22262"/>
    </source>
</evidence>
<dbReference type="eggNOG" id="ENOG50314RY">
    <property type="taxonomic scope" value="Bacteria"/>
</dbReference>